<proteinExistence type="predicted"/>
<gene>
    <name evidence="2" type="primary">HP0533</name>
</gene>
<sequence length="12" mass="1405">MLDVENEQKISV</sequence>
<evidence type="ECO:0000313" key="1">
    <source>
        <dbReference type="EMBL" id="BAD13785.1"/>
    </source>
</evidence>
<organism evidence="2">
    <name type="scientific">Helicobacter pylori</name>
    <name type="common">Campylobacter pylori</name>
    <dbReference type="NCBI Taxonomy" id="210"/>
    <lineage>
        <taxon>Bacteria</taxon>
        <taxon>Pseudomonadati</taxon>
        <taxon>Campylobacterota</taxon>
        <taxon>Epsilonproteobacteria</taxon>
        <taxon>Campylobacterales</taxon>
        <taxon>Helicobacteraceae</taxon>
        <taxon>Helicobacter</taxon>
    </lineage>
</organism>
<accession>Q75XL9</accession>
<dbReference type="EMBL" id="AB120417">
    <property type="protein sequence ID" value="BAD13812.1"/>
    <property type="molecule type" value="Genomic_DNA"/>
</dbReference>
<dbReference type="EMBL" id="AB120422">
    <property type="protein sequence ID" value="BAD13949.1"/>
    <property type="molecule type" value="Genomic_DNA"/>
</dbReference>
<dbReference type="EMBL" id="AB120420">
    <property type="protein sequence ID" value="BAD13894.1"/>
    <property type="molecule type" value="Genomic_DNA"/>
</dbReference>
<evidence type="ECO:0000313" key="2">
    <source>
        <dbReference type="EMBL" id="BAD13812.1"/>
    </source>
</evidence>
<dbReference type="EMBL" id="AB120421">
    <property type="protein sequence ID" value="BAD13921.1"/>
    <property type="molecule type" value="Genomic_DNA"/>
</dbReference>
<protein>
    <submittedName>
        <fullName evidence="2">Cag pathogenicity island protein</fullName>
    </submittedName>
</protein>
<dbReference type="EMBL" id="AB120416">
    <property type="protein sequence ID" value="BAD13785.1"/>
    <property type="molecule type" value="Genomic_DNA"/>
</dbReference>
<evidence type="ECO:0000313" key="3">
    <source>
        <dbReference type="EMBL" id="BAD13894.1"/>
    </source>
</evidence>
<evidence type="ECO:0000313" key="4">
    <source>
        <dbReference type="EMBL" id="BAD13921.1"/>
    </source>
</evidence>
<name>Q75XL9_HELPX</name>
<evidence type="ECO:0000313" key="5">
    <source>
        <dbReference type="EMBL" id="BAD13949.1"/>
    </source>
</evidence>
<dbReference type="EMBL" id="AB120423">
    <property type="protein sequence ID" value="BAD13976.1"/>
    <property type="molecule type" value="Genomic_DNA"/>
</dbReference>
<evidence type="ECO:0000313" key="6">
    <source>
        <dbReference type="EMBL" id="BAD13976.1"/>
    </source>
</evidence>
<reference evidence="2" key="1">
    <citation type="journal article" date="2004" name="J. Clin. Microbiol.">
        <title>Distinct diversity of the cag pathogenicity island among Helicobacter pylori strains in Japan.</title>
        <authorList>
            <person name="Azuma T."/>
            <person name="Yamakawa A."/>
            <person name="Yamazaki S."/>
            <person name="Ohtani M."/>
            <person name="Ito Y."/>
            <person name="Muramatsu A."/>
            <person name="Suto H."/>
            <person name="Yamazaki Y."/>
            <person name="Keida Y."/>
            <person name="Higashi H."/>
            <person name="Hatakeyama M."/>
        </authorList>
    </citation>
    <scope>NUCLEOTIDE SEQUENCE</scope>
    <source>
        <strain evidence="1">F16</strain>
        <strain evidence="2">F17</strain>
        <strain evidence="3">F79</strain>
        <strain evidence="4">F80</strain>
        <strain evidence="5">OK101</strain>
        <strain evidence="6">OK107</strain>
    </source>
</reference>